<name>A0ACA9MLX8_9GLOM</name>
<sequence>FIVRIVQKDQYGTRPGFLCKSDTQNQIYNTASTAINETYQKLFDNKTHY</sequence>
<feature type="non-terminal residue" evidence="1">
    <location>
        <position position="1"/>
    </location>
</feature>
<keyword evidence="2" id="KW-1185">Reference proteome</keyword>
<comment type="caution">
    <text evidence="1">The sequence shown here is derived from an EMBL/GenBank/DDBJ whole genome shotgun (WGS) entry which is preliminary data.</text>
</comment>
<accession>A0ACA9MLX8</accession>
<evidence type="ECO:0000313" key="2">
    <source>
        <dbReference type="Proteomes" id="UP000789702"/>
    </source>
</evidence>
<protein>
    <submittedName>
        <fullName evidence="1">3023_t:CDS:1</fullName>
    </submittedName>
</protein>
<proteinExistence type="predicted"/>
<dbReference type="Proteomes" id="UP000789702">
    <property type="component" value="Unassembled WGS sequence"/>
</dbReference>
<evidence type="ECO:0000313" key="1">
    <source>
        <dbReference type="EMBL" id="CAG8595420.1"/>
    </source>
</evidence>
<dbReference type="EMBL" id="CAJVPU010009490">
    <property type="protein sequence ID" value="CAG8595420.1"/>
    <property type="molecule type" value="Genomic_DNA"/>
</dbReference>
<organism evidence="1 2">
    <name type="scientific">Dentiscutata heterogama</name>
    <dbReference type="NCBI Taxonomy" id="1316150"/>
    <lineage>
        <taxon>Eukaryota</taxon>
        <taxon>Fungi</taxon>
        <taxon>Fungi incertae sedis</taxon>
        <taxon>Mucoromycota</taxon>
        <taxon>Glomeromycotina</taxon>
        <taxon>Glomeromycetes</taxon>
        <taxon>Diversisporales</taxon>
        <taxon>Gigasporaceae</taxon>
        <taxon>Dentiscutata</taxon>
    </lineage>
</organism>
<reference evidence="1" key="1">
    <citation type="submission" date="2021-06" db="EMBL/GenBank/DDBJ databases">
        <authorList>
            <person name="Kallberg Y."/>
            <person name="Tangrot J."/>
            <person name="Rosling A."/>
        </authorList>
    </citation>
    <scope>NUCLEOTIDE SEQUENCE</scope>
    <source>
        <strain evidence="1">IL203A</strain>
    </source>
</reference>
<gene>
    <name evidence="1" type="ORF">DHETER_LOCUS7030</name>
</gene>